<dbReference type="STRING" id="1324314.BVG16_00500"/>
<keyword evidence="2" id="KW-1185">Reference proteome</keyword>
<proteinExistence type="predicted"/>
<comment type="caution">
    <text evidence="1">The sequence shown here is derived from an EMBL/GenBank/DDBJ whole genome shotgun (WGS) entry which is preliminary data.</text>
</comment>
<dbReference type="SUPFAM" id="SSF56059">
    <property type="entry name" value="Glutathione synthetase ATP-binding domain-like"/>
    <property type="match status" value="1"/>
</dbReference>
<dbReference type="EMBL" id="MSZX01000001">
    <property type="protein sequence ID" value="OPA80865.1"/>
    <property type="molecule type" value="Genomic_DNA"/>
</dbReference>
<reference evidence="1 2" key="1">
    <citation type="submission" date="2017-01" db="EMBL/GenBank/DDBJ databases">
        <title>Genome analysis of Paenibacillus selenitrireducens ES3-24.</title>
        <authorList>
            <person name="Xu D."/>
            <person name="Yao R."/>
            <person name="Zheng S."/>
        </authorList>
    </citation>
    <scope>NUCLEOTIDE SEQUENCE [LARGE SCALE GENOMIC DNA]</scope>
    <source>
        <strain evidence="1 2">ES3-24</strain>
    </source>
</reference>
<dbReference type="Pfam" id="PF14398">
    <property type="entry name" value="ATPgrasp_YheCD"/>
    <property type="match status" value="1"/>
</dbReference>
<gene>
    <name evidence="1" type="ORF">BVG16_00500</name>
</gene>
<protein>
    <recommendedName>
        <fullName evidence="3">ATP-grasp domain-containing protein</fullName>
    </recommendedName>
</protein>
<dbReference type="AlphaFoldDB" id="A0A1T2XM28"/>
<organism evidence="1 2">
    <name type="scientific">Paenibacillus selenitireducens</name>
    <dbReference type="NCBI Taxonomy" id="1324314"/>
    <lineage>
        <taxon>Bacteria</taxon>
        <taxon>Bacillati</taxon>
        <taxon>Bacillota</taxon>
        <taxon>Bacilli</taxon>
        <taxon>Bacillales</taxon>
        <taxon>Paenibacillaceae</taxon>
        <taxon>Paenibacillus</taxon>
    </lineage>
</organism>
<sequence length="376" mass="43441">MSKNKAYKPTHYLGVMVCEATGTVPIPEKSFCRRLCIVGRKHGITVFAFSPTWVRPKLGCVIGYTYSQKGWERGVFPVPTLIYDRCYYPNLEKYLEMKAAIRRLTDQYAVNFLGRGLKGKWDVYQMLSPHEEIRPYLPSTALYESPASLRTWLEQCGGEAFLKPHGGSHGRNTLFIRTIDNTLSIRGRTSNNEIFDRTFRQESVGYRYIHQWIRARKFIMQPYLYLNNHHEEPFDIRSLMQKNEFGEWQMTGMAVRRGKAGSLTSNLHGGGHAEPVVPFLEREFGEVKSTTLIQTIKELSQRIPILLEERHGRLAELGIDFGIDRNGNLWVLEVNSKPGRSVFQQMNDRVTALKSVENPICYARYLLLRQLRRVNS</sequence>
<dbReference type="RefSeq" id="WP_078496568.1">
    <property type="nucleotide sequence ID" value="NZ_MSZX01000001.1"/>
</dbReference>
<dbReference type="InterPro" id="IPR026838">
    <property type="entry name" value="YheC/D"/>
</dbReference>
<dbReference type="OrthoDB" id="7869153at2"/>
<accession>A0A1T2XM28</accession>
<name>A0A1T2XM28_9BACL</name>
<evidence type="ECO:0000313" key="1">
    <source>
        <dbReference type="EMBL" id="OPA80865.1"/>
    </source>
</evidence>
<evidence type="ECO:0008006" key="3">
    <source>
        <dbReference type="Google" id="ProtNLM"/>
    </source>
</evidence>
<dbReference type="Gene3D" id="3.30.470.20">
    <property type="entry name" value="ATP-grasp fold, B domain"/>
    <property type="match status" value="1"/>
</dbReference>
<dbReference type="Proteomes" id="UP000190188">
    <property type="component" value="Unassembled WGS sequence"/>
</dbReference>
<evidence type="ECO:0000313" key="2">
    <source>
        <dbReference type="Proteomes" id="UP000190188"/>
    </source>
</evidence>